<protein>
    <submittedName>
        <fullName evidence="1">Uncharacterized protein</fullName>
    </submittedName>
</protein>
<evidence type="ECO:0000313" key="2">
    <source>
        <dbReference type="Proteomes" id="UP000620124"/>
    </source>
</evidence>
<evidence type="ECO:0000313" key="1">
    <source>
        <dbReference type="EMBL" id="KAF7343138.1"/>
    </source>
</evidence>
<name>A0A8H7CPU7_9AGAR</name>
<accession>A0A8H7CPU7</accession>
<comment type="caution">
    <text evidence="1">The sequence shown here is derived from an EMBL/GenBank/DDBJ whole genome shotgun (WGS) entry which is preliminary data.</text>
</comment>
<dbReference type="EMBL" id="JACAZI010000016">
    <property type="protein sequence ID" value="KAF7343138.1"/>
    <property type="molecule type" value="Genomic_DNA"/>
</dbReference>
<proteinExistence type="predicted"/>
<dbReference type="AlphaFoldDB" id="A0A8H7CPU7"/>
<dbReference type="Proteomes" id="UP000620124">
    <property type="component" value="Unassembled WGS sequence"/>
</dbReference>
<organism evidence="1 2">
    <name type="scientific">Mycena venus</name>
    <dbReference type="NCBI Taxonomy" id="2733690"/>
    <lineage>
        <taxon>Eukaryota</taxon>
        <taxon>Fungi</taxon>
        <taxon>Dikarya</taxon>
        <taxon>Basidiomycota</taxon>
        <taxon>Agaricomycotina</taxon>
        <taxon>Agaricomycetes</taxon>
        <taxon>Agaricomycetidae</taxon>
        <taxon>Agaricales</taxon>
        <taxon>Marasmiineae</taxon>
        <taxon>Mycenaceae</taxon>
        <taxon>Mycena</taxon>
    </lineage>
</organism>
<reference evidence="1" key="1">
    <citation type="submission" date="2020-05" db="EMBL/GenBank/DDBJ databases">
        <title>Mycena genomes resolve the evolution of fungal bioluminescence.</title>
        <authorList>
            <person name="Tsai I.J."/>
        </authorList>
    </citation>
    <scope>NUCLEOTIDE SEQUENCE</scope>
    <source>
        <strain evidence="1">CCC161011</strain>
    </source>
</reference>
<keyword evidence="2" id="KW-1185">Reference proteome</keyword>
<sequence length="76" mass="8257">MFLPLPSPLSVSFPMAAVFSNLLGTACQLHLPADSAWSLGGRSNLTRIQDLVAACTPTERKRAEVEEEDEIIEISD</sequence>
<gene>
    <name evidence="1" type="ORF">MVEN_01744400</name>
</gene>